<keyword evidence="3 8" id="KW-0808">Transferase</keyword>
<name>A0ABX3ILQ9_9BACT</name>
<protein>
    <submittedName>
        <fullName evidence="8">Glycosyl transferase</fullName>
    </submittedName>
</protein>
<keyword evidence="9" id="KW-1185">Reference proteome</keyword>
<feature type="transmembrane region" description="Helical" evidence="7">
    <location>
        <begin position="258"/>
        <end position="275"/>
    </location>
</feature>
<sequence length="279" mass="32569">MNIIIYFLVTILVLIISKKLNLFMDYPTQRKNHTLPTPQIGGIILFILLAIYSKNSIFILLLLLLFGILDDMIKLSYKQKFVFEFLIAVYFVWKHKLTLFGYQNIFTDIFAIVWIVAFFNGINMIDGFNGLSTGVSIIYFSTIGKFDISLMYLPIFIFNFYGKLFMGESGVLITGYLLLSSILKMENEMVFLTIFFGYPFYEVVASFTRRILSKENPFIADRKHLHHILHEKMGSAFLGISYLLAYTLTLFPRNYVSIIYYLSISLFIFFIHFKLTKEK</sequence>
<keyword evidence="6 7" id="KW-0472">Membrane</keyword>
<evidence type="ECO:0000256" key="6">
    <source>
        <dbReference type="ARBA" id="ARBA00023136"/>
    </source>
</evidence>
<dbReference type="PANTHER" id="PTHR22926:SF3">
    <property type="entry name" value="UNDECAPRENYL-PHOSPHATE ALPHA-N-ACETYLGLUCOSAMINYL 1-PHOSPHATE TRANSFERASE"/>
    <property type="match status" value="1"/>
</dbReference>
<keyword evidence="4 7" id="KW-0812">Transmembrane</keyword>
<dbReference type="Proteomes" id="UP000242616">
    <property type="component" value="Unassembled WGS sequence"/>
</dbReference>
<evidence type="ECO:0000256" key="1">
    <source>
        <dbReference type="ARBA" id="ARBA00004651"/>
    </source>
</evidence>
<dbReference type="InterPro" id="IPR000715">
    <property type="entry name" value="Glycosyl_transferase_4"/>
</dbReference>
<evidence type="ECO:0000256" key="2">
    <source>
        <dbReference type="ARBA" id="ARBA00022475"/>
    </source>
</evidence>
<evidence type="ECO:0000256" key="4">
    <source>
        <dbReference type="ARBA" id="ARBA00022692"/>
    </source>
</evidence>
<dbReference type="Pfam" id="PF00953">
    <property type="entry name" value="Glycos_transf_4"/>
    <property type="match status" value="1"/>
</dbReference>
<dbReference type="EMBL" id="LBFC01000015">
    <property type="protein sequence ID" value="ONN27447.1"/>
    <property type="molecule type" value="Genomic_DNA"/>
</dbReference>
<evidence type="ECO:0000256" key="7">
    <source>
        <dbReference type="SAM" id="Phobius"/>
    </source>
</evidence>
<dbReference type="GO" id="GO:0016740">
    <property type="term" value="F:transferase activity"/>
    <property type="evidence" value="ECO:0007669"/>
    <property type="project" value="UniProtKB-KW"/>
</dbReference>
<evidence type="ECO:0000313" key="8">
    <source>
        <dbReference type="EMBL" id="ONN27447.1"/>
    </source>
</evidence>
<keyword evidence="5 7" id="KW-1133">Transmembrane helix</keyword>
<evidence type="ECO:0000256" key="5">
    <source>
        <dbReference type="ARBA" id="ARBA00022989"/>
    </source>
</evidence>
<feature type="transmembrane region" description="Helical" evidence="7">
    <location>
        <begin position="137"/>
        <end position="157"/>
    </location>
</feature>
<evidence type="ECO:0000256" key="3">
    <source>
        <dbReference type="ARBA" id="ARBA00022679"/>
    </source>
</evidence>
<dbReference type="CDD" id="cd06853">
    <property type="entry name" value="GT_WecA_like"/>
    <property type="match status" value="1"/>
</dbReference>
<feature type="transmembrane region" description="Helical" evidence="7">
    <location>
        <begin position="189"/>
        <end position="212"/>
    </location>
</feature>
<evidence type="ECO:0000313" key="9">
    <source>
        <dbReference type="Proteomes" id="UP000242616"/>
    </source>
</evidence>
<proteinExistence type="predicted"/>
<feature type="transmembrane region" description="Helical" evidence="7">
    <location>
        <begin position="6"/>
        <end position="23"/>
    </location>
</feature>
<comment type="caution">
    <text evidence="8">The sequence shown here is derived from an EMBL/GenBank/DDBJ whole genome shotgun (WGS) entry which is preliminary data.</text>
</comment>
<feature type="transmembrane region" description="Helical" evidence="7">
    <location>
        <begin position="43"/>
        <end position="69"/>
    </location>
</feature>
<feature type="transmembrane region" description="Helical" evidence="7">
    <location>
        <begin position="233"/>
        <end position="252"/>
    </location>
</feature>
<organism evidence="8 9">
    <name type="scientific">Thermosipho affectus</name>
    <dbReference type="NCBI Taxonomy" id="660294"/>
    <lineage>
        <taxon>Bacteria</taxon>
        <taxon>Thermotogati</taxon>
        <taxon>Thermotogota</taxon>
        <taxon>Thermotogae</taxon>
        <taxon>Thermotogales</taxon>
        <taxon>Fervidobacteriaceae</taxon>
        <taxon>Thermosipho</taxon>
    </lineage>
</organism>
<dbReference type="RefSeq" id="WP_077198104.1">
    <property type="nucleotide sequence ID" value="NZ_LBFC01000015.1"/>
</dbReference>
<dbReference type="PANTHER" id="PTHR22926">
    <property type="entry name" value="PHOSPHO-N-ACETYLMURAMOYL-PENTAPEPTIDE-TRANSFERASE"/>
    <property type="match status" value="1"/>
</dbReference>
<gene>
    <name evidence="8" type="ORF">XJ44_03800</name>
</gene>
<comment type="subcellular location">
    <subcellularLocation>
        <location evidence="1">Cell membrane</location>
        <topology evidence="1">Multi-pass membrane protein</topology>
    </subcellularLocation>
</comment>
<keyword evidence="2" id="KW-1003">Cell membrane</keyword>
<reference evidence="8 9" key="1">
    <citation type="submission" date="2015-06" db="EMBL/GenBank/DDBJ databases">
        <title>Genome sequencing of Thermotogales isolates from hydrothermal vents.</title>
        <authorList>
            <person name="Haverkamp T.H."/>
            <person name="Kublanov I.V."/>
            <person name="Nesbo C.L."/>
        </authorList>
    </citation>
    <scope>NUCLEOTIDE SEQUENCE [LARGE SCALE GENOMIC DNA]</scope>
    <source>
        <strain evidence="9">ik275mar</strain>
    </source>
</reference>
<feature type="transmembrane region" description="Helical" evidence="7">
    <location>
        <begin position="105"/>
        <end position="125"/>
    </location>
</feature>
<accession>A0ABX3ILQ9</accession>